<dbReference type="Pfam" id="PF17763">
    <property type="entry name" value="Asparaginase_C"/>
    <property type="match status" value="1"/>
</dbReference>
<dbReference type="InterPro" id="IPR006034">
    <property type="entry name" value="Asparaginase/glutaminase-like"/>
</dbReference>
<feature type="domain" description="Asparaginase/glutaminase C-terminal" evidence="9">
    <location>
        <begin position="233"/>
        <end position="342"/>
    </location>
</feature>
<dbReference type="NCBIfam" id="TIGR00520">
    <property type="entry name" value="asnASE_II"/>
    <property type="match status" value="1"/>
</dbReference>
<feature type="active site" evidence="5">
    <location>
        <position position="29"/>
    </location>
</feature>
<feature type="domain" description="L-asparaginase N-terminal" evidence="8">
    <location>
        <begin position="20"/>
        <end position="210"/>
    </location>
</feature>
<dbReference type="Pfam" id="PF00710">
    <property type="entry name" value="Asparaginase"/>
    <property type="match status" value="1"/>
</dbReference>
<dbReference type="PANTHER" id="PTHR11707">
    <property type="entry name" value="L-ASPARAGINASE"/>
    <property type="match status" value="1"/>
</dbReference>
<dbReference type="InterPro" id="IPR004550">
    <property type="entry name" value="AsnASE_II"/>
</dbReference>
<evidence type="ECO:0000259" key="9">
    <source>
        <dbReference type="Pfam" id="PF17763"/>
    </source>
</evidence>
<sequence length="345" mass="36381">MDVPVPGAGVIGPAAPPKARIVLIGTGGTIAGRGASPVNTSAYDCSVLSVDQILDGLPAAASIADISAEQLFQCGSENFGNGQLLQLGKRISTLLKRDDVDGVVITHGTDTIDETAYFLHLTLKSTKPVVVVGAMRPPSALSSDGPLNLYNAIVVAASESAHGKGTLVVANDEIHTARDVAKTNTFKQEAFSSPYGPLGYIVEGKPVFYRLPARRHTVQSEWSIDEIDALPEVGILYAHGGMNDAMVRAMLDSGVKALIYAGTGNGNVATSVVASLVNARARGVHVVRGSRTGSGVVIRNAAQPDDRYDWLVTDDQVPHKARILMMLALTGKHCTRKLQNAFLTY</sequence>
<dbReference type="OrthoDB" id="9788068at2"/>
<reference evidence="11" key="1">
    <citation type="submission" date="2017-01" db="EMBL/GenBank/DDBJ databases">
        <title>Genome Analysis of Deinococcus marmoris KOPRI26562.</title>
        <authorList>
            <person name="Kim J.H."/>
            <person name="Oh H.-M."/>
        </authorList>
    </citation>
    <scope>NUCLEOTIDE SEQUENCE [LARGE SCALE GENOMIC DNA]</scope>
    <source>
        <strain evidence="11">PAMC 26633</strain>
    </source>
</reference>
<dbReference type="InterPro" id="IPR027474">
    <property type="entry name" value="L-asparaginase_N"/>
</dbReference>
<evidence type="ECO:0000256" key="4">
    <source>
        <dbReference type="PIRSR" id="PIRSR001220-2"/>
    </source>
</evidence>
<dbReference type="PROSITE" id="PS00917">
    <property type="entry name" value="ASN_GLN_ASE_2"/>
    <property type="match status" value="1"/>
</dbReference>
<evidence type="ECO:0000313" key="11">
    <source>
        <dbReference type="Proteomes" id="UP000214720"/>
    </source>
</evidence>
<accession>A0A226X0Y6</accession>
<dbReference type="GO" id="GO:0006528">
    <property type="term" value="P:asparagine metabolic process"/>
    <property type="evidence" value="ECO:0007669"/>
    <property type="project" value="InterPro"/>
</dbReference>
<evidence type="ECO:0000256" key="7">
    <source>
        <dbReference type="RuleBase" id="RU004456"/>
    </source>
</evidence>
<dbReference type="InterPro" id="IPR020827">
    <property type="entry name" value="Asparaginase/glutaminase_AS1"/>
</dbReference>
<name>A0A226X0Y6_CABSO</name>
<protein>
    <submittedName>
        <fullName evidence="10">L-asparaginase</fullName>
    </submittedName>
</protein>
<dbReference type="FunFam" id="3.40.50.1170:FF:000001">
    <property type="entry name" value="L-asparaginase 2"/>
    <property type="match status" value="1"/>
</dbReference>
<dbReference type="RefSeq" id="WP_089161999.1">
    <property type="nucleotide sequence ID" value="NZ_MTHB01000110.1"/>
</dbReference>
<organism evidence="10 11">
    <name type="scientific">Caballeronia sordidicola</name>
    <name type="common">Burkholderia sordidicola</name>
    <dbReference type="NCBI Taxonomy" id="196367"/>
    <lineage>
        <taxon>Bacteria</taxon>
        <taxon>Pseudomonadati</taxon>
        <taxon>Pseudomonadota</taxon>
        <taxon>Betaproteobacteria</taxon>
        <taxon>Burkholderiales</taxon>
        <taxon>Burkholderiaceae</taxon>
        <taxon>Caballeronia</taxon>
    </lineage>
</organism>
<dbReference type="PIRSF" id="PIRSF001220">
    <property type="entry name" value="L-ASNase_gatD"/>
    <property type="match status" value="1"/>
</dbReference>
<feature type="binding site" evidence="4">
    <location>
        <begin position="109"/>
        <end position="110"/>
    </location>
    <ligand>
        <name>substrate</name>
    </ligand>
</feature>
<dbReference type="Gene3D" id="3.40.50.40">
    <property type="match status" value="1"/>
</dbReference>
<dbReference type="SUPFAM" id="SSF53774">
    <property type="entry name" value="Glutaminase/Asparaginase"/>
    <property type="match status" value="1"/>
</dbReference>
<dbReference type="InterPro" id="IPR027475">
    <property type="entry name" value="Asparaginase/glutaminase_AS2"/>
</dbReference>
<dbReference type="CDD" id="cd08964">
    <property type="entry name" value="L-asparaginase_II"/>
    <property type="match status" value="1"/>
</dbReference>
<evidence type="ECO:0000259" key="8">
    <source>
        <dbReference type="Pfam" id="PF00710"/>
    </source>
</evidence>
<dbReference type="InterPro" id="IPR036152">
    <property type="entry name" value="Asp/glu_Ase-like_sf"/>
</dbReference>
<evidence type="ECO:0000256" key="5">
    <source>
        <dbReference type="PROSITE-ProRule" id="PRU10099"/>
    </source>
</evidence>
<feature type="binding site" evidence="4">
    <location>
        <position position="76"/>
    </location>
    <ligand>
        <name>substrate</name>
    </ligand>
</feature>
<dbReference type="Proteomes" id="UP000214720">
    <property type="component" value="Unassembled WGS sequence"/>
</dbReference>
<dbReference type="GO" id="GO:0004067">
    <property type="term" value="F:asparaginase activity"/>
    <property type="evidence" value="ECO:0007669"/>
    <property type="project" value="UniProtKB-UniRule"/>
</dbReference>
<comment type="caution">
    <text evidence="10">The sequence shown here is derived from an EMBL/GenBank/DDBJ whole genome shotgun (WGS) entry which is preliminary data.</text>
</comment>
<feature type="active site" description="O-isoaspartyl threonine intermediate" evidence="3">
    <location>
        <position position="29"/>
    </location>
</feature>
<evidence type="ECO:0000256" key="6">
    <source>
        <dbReference type="PROSITE-ProRule" id="PRU10100"/>
    </source>
</evidence>
<evidence type="ECO:0000256" key="2">
    <source>
        <dbReference type="ARBA" id="ARBA00022801"/>
    </source>
</evidence>
<proteinExistence type="inferred from homology"/>
<gene>
    <name evidence="10" type="ORF">BSU04_19040</name>
</gene>
<dbReference type="AlphaFoldDB" id="A0A226X0Y6"/>
<keyword evidence="2" id="KW-0378">Hydrolase</keyword>
<dbReference type="PANTHER" id="PTHR11707:SF28">
    <property type="entry name" value="60 KDA LYSOPHOSPHOLIPASE"/>
    <property type="match status" value="1"/>
</dbReference>
<evidence type="ECO:0000256" key="1">
    <source>
        <dbReference type="ARBA" id="ARBA00010518"/>
    </source>
</evidence>
<evidence type="ECO:0000256" key="3">
    <source>
        <dbReference type="PIRSR" id="PIRSR001220-1"/>
    </source>
</evidence>
<dbReference type="PIRSF" id="PIRSF500176">
    <property type="entry name" value="L_ASNase"/>
    <property type="match status" value="1"/>
</dbReference>
<feature type="active site" evidence="6">
    <location>
        <position position="109"/>
    </location>
</feature>
<dbReference type="InterPro" id="IPR027473">
    <property type="entry name" value="L-asparaginase_C"/>
</dbReference>
<dbReference type="eggNOG" id="COG0252">
    <property type="taxonomic scope" value="Bacteria"/>
</dbReference>
<dbReference type="InterPro" id="IPR040919">
    <property type="entry name" value="Asparaginase_C"/>
</dbReference>
<dbReference type="EMBL" id="MTHB01000110">
    <property type="protein sequence ID" value="OXC77111.1"/>
    <property type="molecule type" value="Genomic_DNA"/>
</dbReference>
<dbReference type="PROSITE" id="PS51732">
    <property type="entry name" value="ASN_GLN_ASE_3"/>
    <property type="match status" value="1"/>
</dbReference>
<dbReference type="Gene3D" id="3.40.50.1170">
    <property type="entry name" value="L-asparaginase, N-terminal domain"/>
    <property type="match status" value="1"/>
</dbReference>
<comment type="similarity">
    <text evidence="1 7">Belongs to the asparaginase 1 family.</text>
</comment>
<dbReference type="PROSITE" id="PS00144">
    <property type="entry name" value="ASN_GLN_ASE_1"/>
    <property type="match status" value="1"/>
</dbReference>
<evidence type="ECO:0000313" key="10">
    <source>
        <dbReference type="EMBL" id="OXC77111.1"/>
    </source>
</evidence>
<dbReference type="InterPro" id="IPR037152">
    <property type="entry name" value="L-asparaginase_N_sf"/>
</dbReference>
<dbReference type="SMART" id="SM00870">
    <property type="entry name" value="Asparaginase"/>
    <property type="match status" value="1"/>
</dbReference>
<dbReference type="PRINTS" id="PR00139">
    <property type="entry name" value="ASNGLNASE"/>
</dbReference>